<dbReference type="Pfam" id="PF13646">
    <property type="entry name" value="HEAT_2"/>
    <property type="match status" value="1"/>
</dbReference>
<proteinExistence type="predicted"/>
<dbReference type="SUPFAM" id="SSF48371">
    <property type="entry name" value="ARM repeat"/>
    <property type="match status" value="1"/>
</dbReference>
<dbReference type="EMBL" id="CP059265">
    <property type="protein sequence ID" value="QLQ31109.1"/>
    <property type="molecule type" value="Genomic_DNA"/>
</dbReference>
<dbReference type="Proteomes" id="UP000510621">
    <property type="component" value="Chromosome"/>
</dbReference>
<dbReference type="InterPro" id="IPR021133">
    <property type="entry name" value="HEAT_type_2"/>
</dbReference>
<dbReference type="InterPro" id="IPR011989">
    <property type="entry name" value="ARM-like"/>
</dbReference>
<protein>
    <submittedName>
        <fullName evidence="1">HEAT repeat domain-containing protein</fullName>
    </submittedName>
</protein>
<dbReference type="PROSITE" id="PS50077">
    <property type="entry name" value="HEAT_REPEAT"/>
    <property type="match status" value="1"/>
</dbReference>
<evidence type="ECO:0000313" key="2">
    <source>
        <dbReference type="Proteomes" id="UP000510621"/>
    </source>
</evidence>
<dbReference type="Gene3D" id="1.25.10.10">
    <property type="entry name" value="Leucine-rich Repeat Variant"/>
    <property type="match status" value="1"/>
</dbReference>
<dbReference type="AlphaFoldDB" id="A0A7L6APS9"/>
<reference evidence="1" key="1">
    <citation type="submission" date="2020-06" db="EMBL/GenBank/DDBJ databases">
        <title>Analysis procedures for assessing recovery of high quality, complete, closed genomes from Nanopore long read metagenome sequencing.</title>
        <authorList>
            <person name="Bessarab I."/>
            <person name="Arumugam K."/>
            <person name="Haryono M."/>
            <person name="Liu X."/>
            <person name="Roy S."/>
            <person name="Zuniga-Montanez R.E."/>
            <person name="Qiu G."/>
            <person name="Drautz-Moses D.I."/>
            <person name="Law Y.Y."/>
            <person name="Wuertz S."/>
            <person name="Lauro F.M."/>
            <person name="Huson D.H."/>
            <person name="Williams R.B."/>
        </authorList>
    </citation>
    <scope>NUCLEOTIDE SEQUENCE [LARGE SCALE GENOMIC DNA]</scope>
    <source>
        <strain evidence="1">SSD2</strain>
    </source>
</reference>
<name>A0A7L6APS9_9GAMM</name>
<dbReference type="InterPro" id="IPR016024">
    <property type="entry name" value="ARM-type_fold"/>
</dbReference>
<organism evidence="1 2">
    <name type="scientific">Candidatus Thiothrix singaporensis</name>
    <dbReference type="NCBI Taxonomy" id="2799669"/>
    <lineage>
        <taxon>Bacteria</taxon>
        <taxon>Pseudomonadati</taxon>
        <taxon>Pseudomonadota</taxon>
        <taxon>Gammaproteobacteria</taxon>
        <taxon>Thiotrichales</taxon>
        <taxon>Thiotrichaceae</taxon>
        <taxon>Thiothrix</taxon>
    </lineage>
</organism>
<sequence>MSITGNNWRIFPRWMMEEHEIDIRFNALLSTGRAAEVTERVRREPATMQVLLALLGDERTALSVRIGIGVVMEDLAGSDLLQQQVEMLGKLSQHKDHRVRADACHYLGMTHNARALPFLQSALQDPAAEVREVAEEALGIAQG</sequence>
<accession>A0A7L6APS9</accession>
<evidence type="ECO:0000313" key="1">
    <source>
        <dbReference type="EMBL" id="QLQ31109.1"/>
    </source>
</evidence>
<dbReference type="KEGG" id="this:HZT40_05275"/>
<gene>
    <name evidence="1" type="ORF">HZT40_05275</name>
</gene>
<keyword evidence="2" id="KW-1185">Reference proteome</keyword>